<dbReference type="GO" id="GO:0016787">
    <property type="term" value="F:hydrolase activity"/>
    <property type="evidence" value="ECO:0007669"/>
    <property type="project" value="UniProtKB-KW"/>
</dbReference>
<evidence type="ECO:0000256" key="10">
    <source>
        <dbReference type="ARBA" id="ARBA00023172"/>
    </source>
</evidence>
<evidence type="ECO:0000256" key="9">
    <source>
        <dbReference type="ARBA" id="ARBA00023125"/>
    </source>
</evidence>
<sequence>MKRILGIDPGYDRLGVCVLEKISNTEYKILYSVCLESNRKEEISERIFKFGKELKKIILKYKPTELAIEKLFFTTNQKTVMGVSEARGAIIYLSQDLGLKIYEYTPLQIKIAVTGYGKADKNQVYFMLQKILKLKDSQAKKLDDEYDAIAVAYTHSVSVK</sequence>
<dbReference type="InterPro" id="IPR002176">
    <property type="entry name" value="X-over_junc_endoDNase_RuvC"/>
</dbReference>
<proteinExistence type="inferred from homology"/>
<evidence type="ECO:0000256" key="2">
    <source>
        <dbReference type="ARBA" id="ARBA00022490"/>
    </source>
</evidence>
<keyword evidence="8" id="KW-0460">Magnesium</keyword>
<evidence type="ECO:0000256" key="4">
    <source>
        <dbReference type="ARBA" id="ARBA00022723"/>
    </source>
</evidence>
<keyword evidence="9" id="KW-0238">DNA-binding</keyword>
<gene>
    <name evidence="12" type="primary">ruvC_7</name>
    <name evidence="12" type="ORF">SDC9_21707</name>
</gene>
<protein>
    <submittedName>
        <fullName evidence="12">Crossover junction endodeoxyribonuclease RuvC</fullName>
        <ecNumber evidence="12">3.1.22.4</ecNumber>
    </submittedName>
</protein>
<keyword evidence="2" id="KW-0963">Cytoplasm</keyword>
<evidence type="ECO:0000256" key="7">
    <source>
        <dbReference type="ARBA" id="ARBA00022801"/>
    </source>
</evidence>
<dbReference type="Gene3D" id="3.30.420.10">
    <property type="entry name" value="Ribonuclease H-like superfamily/Ribonuclease H"/>
    <property type="match status" value="1"/>
</dbReference>
<keyword evidence="6" id="KW-0227">DNA damage</keyword>
<accession>A0A644UA64</accession>
<keyword evidence="10" id="KW-0233">DNA recombination</keyword>
<keyword evidence="4" id="KW-0479">Metal-binding</keyword>
<dbReference type="NCBIfam" id="TIGR00228">
    <property type="entry name" value="ruvC"/>
    <property type="match status" value="1"/>
</dbReference>
<dbReference type="GO" id="GO:0006310">
    <property type="term" value="P:DNA recombination"/>
    <property type="evidence" value="ECO:0007669"/>
    <property type="project" value="UniProtKB-KW"/>
</dbReference>
<dbReference type="CDD" id="cd16962">
    <property type="entry name" value="RuvC"/>
    <property type="match status" value="1"/>
</dbReference>
<keyword evidence="3" id="KW-0540">Nuclease</keyword>
<dbReference type="PRINTS" id="PR00696">
    <property type="entry name" value="RSOLVASERUVC"/>
</dbReference>
<keyword evidence="11" id="KW-0234">DNA repair</keyword>
<dbReference type="HAMAP" id="MF_00034">
    <property type="entry name" value="RuvC"/>
    <property type="match status" value="1"/>
</dbReference>
<keyword evidence="7 12" id="KW-0378">Hydrolase</keyword>
<evidence type="ECO:0000256" key="3">
    <source>
        <dbReference type="ARBA" id="ARBA00022722"/>
    </source>
</evidence>
<dbReference type="SUPFAM" id="SSF53098">
    <property type="entry name" value="Ribonuclease H-like"/>
    <property type="match status" value="1"/>
</dbReference>
<organism evidence="12">
    <name type="scientific">bioreactor metagenome</name>
    <dbReference type="NCBI Taxonomy" id="1076179"/>
    <lineage>
        <taxon>unclassified sequences</taxon>
        <taxon>metagenomes</taxon>
        <taxon>ecological metagenomes</taxon>
    </lineage>
</organism>
<dbReference type="GO" id="GO:0046872">
    <property type="term" value="F:metal ion binding"/>
    <property type="evidence" value="ECO:0007669"/>
    <property type="project" value="UniProtKB-KW"/>
</dbReference>
<dbReference type="Pfam" id="PF02075">
    <property type="entry name" value="RuvC"/>
    <property type="match status" value="1"/>
</dbReference>
<dbReference type="AlphaFoldDB" id="A0A644UA64"/>
<evidence type="ECO:0000256" key="5">
    <source>
        <dbReference type="ARBA" id="ARBA00022759"/>
    </source>
</evidence>
<keyword evidence="5" id="KW-0255">Endonuclease</keyword>
<dbReference type="GO" id="GO:0004520">
    <property type="term" value="F:DNA endonuclease activity"/>
    <property type="evidence" value="ECO:0007669"/>
    <property type="project" value="InterPro"/>
</dbReference>
<name>A0A644UA64_9ZZZZ</name>
<comment type="similarity">
    <text evidence="1">Belongs to the RuvC family.</text>
</comment>
<dbReference type="InterPro" id="IPR036397">
    <property type="entry name" value="RNaseH_sf"/>
</dbReference>
<dbReference type="PANTHER" id="PTHR30194">
    <property type="entry name" value="CROSSOVER JUNCTION ENDODEOXYRIBONUCLEASE RUVC"/>
    <property type="match status" value="1"/>
</dbReference>
<dbReference type="InterPro" id="IPR012337">
    <property type="entry name" value="RNaseH-like_sf"/>
</dbReference>
<comment type="caution">
    <text evidence="12">The sequence shown here is derived from an EMBL/GenBank/DDBJ whole genome shotgun (WGS) entry which is preliminary data.</text>
</comment>
<evidence type="ECO:0000256" key="8">
    <source>
        <dbReference type="ARBA" id="ARBA00022842"/>
    </source>
</evidence>
<evidence type="ECO:0000313" key="12">
    <source>
        <dbReference type="EMBL" id="MPL75869.1"/>
    </source>
</evidence>
<dbReference type="GO" id="GO:0003677">
    <property type="term" value="F:DNA binding"/>
    <property type="evidence" value="ECO:0007669"/>
    <property type="project" value="UniProtKB-KW"/>
</dbReference>
<reference evidence="12" key="1">
    <citation type="submission" date="2019-08" db="EMBL/GenBank/DDBJ databases">
        <authorList>
            <person name="Kucharzyk K."/>
            <person name="Murdoch R.W."/>
            <person name="Higgins S."/>
            <person name="Loffler F."/>
        </authorList>
    </citation>
    <scope>NUCLEOTIDE SEQUENCE</scope>
</reference>
<dbReference type="EMBL" id="VSSQ01000092">
    <property type="protein sequence ID" value="MPL75869.1"/>
    <property type="molecule type" value="Genomic_DNA"/>
</dbReference>
<dbReference type="FunFam" id="3.30.420.10:FF:000002">
    <property type="entry name" value="Crossover junction endodeoxyribonuclease RuvC"/>
    <property type="match status" value="1"/>
</dbReference>
<evidence type="ECO:0000256" key="1">
    <source>
        <dbReference type="ARBA" id="ARBA00009518"/>
    </source>
</evidence>
<evidence type="ECO:0000256" key="6">
    <source>
        <dbReference type="ARBA" id="ARBA00022763"/>
    </source>
</evidence>
<dbReference type="EC" id="3.1.22.4" evidence="12"/>
<dbReference type="PANTHER" id="PTHR30194:SF3">
    <property type="entry name" value="CROSSOVER JUNCTION ENDODEOXYRIBONUCLEASE RUVC"/>
    <property type="match status" value="1"/>
</dbReference>
<evidence type="ECO:0000256" key="11">
    <source>
        <dbReference type="ARBA" id="ARBA00023204"/>
    </source>
</evidence>
<dbReference type="GO" id="GO:0006281">
    <property type="term" value="P:DNA repair"/>
    <property type="evidence" value="ECO:0007669"/>
    <property type="project" value="UniProtKB-KW"/>
</dbReference>